<evidence type="ECO:0000313" key="7">
    <source>
        <dbReference type="EMBL" id="CEM12762.1"/>
    </source>
</evidence>
<dbReference type="PROSITE" id="PS00018">
    <property type="entry name" value="EF_HAND_1"/>
    <property type="match status" value="2"/>
</dbReference>
<dbReference type="SUPFAM" id="SSF47473">
    <property type="entry name" value="EF-hand"/>
    <property type="match status" value="1"/>
</dbReference>
<feature type="domain" description="EF-hand" evidence="6">
    <location>
        <begin position="137"/>
        <end position="172"/>
    </location>
</feature>
<evidence type="ECO:0000256" key="4">
    <source>
        <dbReference type="SAM" id="MobiDB-lite"/>
    </source>
</evidence>
<evidence type="ECO:0000256" key="1">
    <source>
        <dbReference type="ARBA" id="ARBA00022723"/>
    </source>
</evidence>
<dbReference type="PROSITE" id="PS50222">
    <property type="entry name" value="EF_HAND_2"/>
    <property type="match status" value="3"/>
</dbReference>
<feature type="domain" description="EF-hand" evidence="6">
    <location>
        <begin position="50"/>
        <end position="85"/>
    </location>
</feature>
<dbReference type="InterPro" id="IPR011992">
    <property type="entry name" value="EF-hand-dom_pair"/>
</dbReference>
<dbReference type="GO" id="GO:0005509">
    <property type="term" value="F:calcium ion binding"/>
    <property type="evidence" value="ECO:0007669"/>
    <property type="project" value="InterPro"/>
</dbReference>
<dbReference type="InterPro" id="IPR018247">
    <property type="entry name" value="EF_Hand_1_Ca_BS"/>
</dbReference>
<dbReference type="PANTHER" id="PTHR10827">
    <property type="entry name" value="RETICULOCALBIN"/>
    <property type="match status" value="1"/>
</dbReference>
<dbReference type="VEuPathDB" id="CryptoDB:Cvel_16958"/>
<gene>
    <name evidence="7" type="ORF">Cvel_16958</name>
</gene>
<feature type="compositionally biased region" description="Basic and acidic residues" evidence="4">
    <location>
        <begin position="284"/>
        <end position="307"/>
    </location>
</feature>
<keyword evidence="5" id="KW-0732">Signal</keyword>
<evidence type="ECO:0000256" key="5">
    <source>
        <dbReference type="SAM" id="SignalP"/>
    </source>
</evidence>
<protein>
    <recommendedName>
        <fullName evidence="6">EF-hand domain-containing protein</fullName>
    </recommendedName>
</protein>
<evidence type="ECO:0000259" key="6">
    <source>
        <dbReference type="PROSITE" id="PS50222"/>
    </source>
</evidence>
<accession>A0A0G4FH66</accession>
<evidence type="ECO:0000256" key="2">
    <source>
        <dbReference type="ARBA" id="ARBA00022737"/>
    </source>
</evidence>
<dbReference type="Pfam" id="PF13202">
    <property type="entry name" value="EF-hand_5"/>
    <property type="match status" value="2"/>
</dbReference>
<dbReference type="InterPro" id="IPR002048">
    <property type="entry name" value="EF_hand_dom"/>
</dbReference>
<dbReference type="AlphaFoldDB" id="A0A0G4FH66"/>
<dbReference type="EMBL" id="CDMZ01000364">
    <property type="protein sequence ID" value="CEM12762.1"/>
    <property type="molecule type" value="Genomic_DNA"/>
</dbReference>
<feature type="chain" id="PRO_5005189085" description="EF-hand domain-containing protein" evidence="5">
    <location>
        <begin position="25"/>
        <end position="396"/>
    </location>
</feature>
<feature type="signal peptide" evidence="5">
    <location>
        <begin position="1"/>
        <end position="24"/>
    </location>
</feature>
<feature type="region of interest" description="Disordered" evidence="4">
    <location>
        <begin position="216"/>
        <end position="359"/>
    </location>
</feature>
<keyword evidence="2" id="KW-0677">Repeat</keyword>
<feature type="domain" description="EF-hand" evidence="6">
    <location>
        <begin position="90"/>
        <end position="125"/>
    </location>
</feature>
<feature type="compositionally biased region" description="Pro residues" evidence="4">
    <location>
        <begin position="241"/>
        <end position="257"/>
    </location>
</feature>
<sequence length="396" mass="42138">MRIWLPGWWVSTLTVAFLAAAVESASSSSSSPFVSTVLGELRSRIERKVQHFSSAIESCETVDTNKDGLVSRDEIAAFAKSLGVKCDTGDPKVEVETLFTKFDKNGDGVVQTSECDALAPVLPPTVGEVFQAIAKFTQGKDPEALFLEADKNGDGKISEEELVALLKEKGKELLGVELSEEDLKDLAKKVAAFVGGDDGEITKEQFIKNVEANQANLPAPTEAPPAPVEEEPSTPAAPVSPSSPPEAKPEPSPSPSPEPDELYSPLAGFGETVGQGDLGALTQQRERERERKGENEQEADTEKEKSVSARLLSSDGAASFLSVGPPAPLPFSPSVAVKKENLGRGRGRDGRESRRLLRADSVTKSKGGVWSLLQESGWMVAKSFVTAATGVHLPVS</sequence>
<dbReference type="PANTHER" id="PTHR10827:SF98">
    <property type="entry name" value="45 KDA CALCIUM-BINDING PROTEIN"/>
    <property type="match status" value="1"/>
</dbReference>
<organism evidence="7">
    <name type="scientific">Chromera velia CCMP2878</name>
    <dbReference type="NCBI Taxonomy" id="1169474"/>
    <lineage>
        <taxon>Eukaryota</taxon>
        <taxon>Sar</taxon>
        <taxon>Alveolata</taxon>
        <taxon>Colpodellida</taxon>
        <taxon>Chromeraceae</taxon>
        <taxon>Chromera</taxon>
    </lineage>
</organism>
<dbReference type="SMART" id="SM00054">
    <property type="entry name" value="EFh"/>
    <property type="match status" value="3"/>
</dbReference>
<name>A0A0G4FH66_9ALVE</name>
<reference evidence="7" key="1">
    <citation type="submission" date="2014-11" db="EMBL/GenBank/DDBJ databases">
        <authorList>
            <person name="Otto D Thomas"/>
            <person name="Naeem Raeece"/>
        </authorList>
    </citation>
    <scope>NUCLEOTIDE SEQUENCE</scope>
</reference>
<feature type="compositionally biased region" description="Basic and acidic residues" evidence="4">
    <location>
        <begin position="337"/>
        <end position="359"/>
    </location>
</feature>
<keyword evidence="3" id="KW-0106">Calcium</keyword>
<keyword evidence="1" id="KW-0479">Metal-binding</keyword>
<proteinExistence type="predicted"/>
<dbReference type="Pfam" id="PF00036">
    <property type="entry name" value="EF-hand_1"/>
    <property type="match status" value="1"/>
</dbReference>
<dbReference type="Gene3D" id="1.10.238.10">
    <property type="entry name" value="EF-hand"/>
    <property type="match status" value="2"/>
</dbReference>
<evidence type="ECO:0000256" key="3">
    <source>
        <dbReference type="ARBA" id="ARBA00022837"/>
    </source>
</evidence>